<evidence type="ECO:0000313" key="2">
    <source>
        <dbReference type="EMBL" id="GFR59775.1"/>
    </source>
</evidence>
<dbReference type="PANTHER" id="PTHR33206">
    <property type="entry name" value="PROTEIN CBG10425"/>
    <property type="match status" value="1"/>
</dbReference>
<gene>
    <name evidence="2" type="ORF">ElyMa_000062700</name>
</gene>
<sequence length="361" mass="41886">KHRCDEVSVRKNKRKRKGDKKAEVGVKRKRGDRALLEPYRPDIIEDDLEDIDAATHAFGWEKCGKQYKERRQLGRHEKRCVGDEIKRYYPRGVYHPNPTPLEVLADNGVPVETDFVYPFRATYDFECYFTKNDIPTTSTSKTSYTARHVPLSVSVCSNVSGFENPVCLISDGDPQNLVDRMGDYLEEISTSAFQILRETCFKEAFEYLETLREDDVKDRLNLKGTLFKYLFQLPVLGFNSGKYDLNVIKPYLAQRFFILKDDDYDSEVKDGSGFRKTRKRFVIKKNNEFMAISTPLLKFLDVTNFIAPGFSYAKYLAAYKVGEQKGFFPYEYITSIEKLEETSLPPREAYYSSLYNSELSH</sequence>
<dbReference type="EMBL" id="BMAT01000107">
    <property type="protein sequence ID" value="GFR59775.1"/>
    <property type="molecule type" value="Genomic_DNA"/>
</dbReference>
<organism evidence="2 3">
    <name type="scientific">Elysia marginata</name>
    <dbReference type="NCBI Taxonomy" id="1093978"/>
    <lineage>
        <taxon>Eukaryota</taxon>
        <taxon>Metazoa</taxon>
        <taxon>Spiralia</taxon>
        <taxon>Lophotrochozoa</taxon>
        <taxon>Mollusca</taxon>
        <taxon>Gastropoda</taxon>
        <taxon>Heterobranchia</taxon>
        <taxon>Euthyneura</taxon>
        <taxon>Panpulmonata</taxon>
        <taxon>Sacoglossa</taxon>
        <taxon>Placobranchoidea</taxon>
        <taxon>Plakobranchidae</taxon>
        <taxon>Elysia</taxon>
    </lineage>
</organism>
<evidence type="ECO:0000313" key="3">
    <source>
        <dbReference type="Proteomes" id="UP000762676"/>
    </source>
</evidence>
<evidence type="ECO:0000256" key="1">
    <source>
        <dbReference type="SAM" id="MobiDB-lite"/>
    </source>
</evidence>
<dbReference type="PANTHER" id="PTHR33206:SF1">
    <property type="entry name" value="DNA-DIRECTED DNA POLYMERASE"/>
    <property type="match status" value="1"/>
</dbReference>
<feature type="region of interest" description="Disordered" evidence="1">
    <location>
        <begin position="1"/>
        <end position="27"/>
    </location>
</feature>
<name>A0AAV4EGK4_9GAST</name>
<evidence type="ECO:0008006" key="4">
    <source>
        <dbReference type="Google" id="ProtNLM"/>
    </source>
</evidence>
<keyword evidence="3" id="KW-1185">Reference proteome</keyword>
<feature type="compositionally biased region" description="Basic residues" evidence="1">
    <location>
        <begin position="10"/>
        <end position="19"/>
    </location>
</feature>
<reference evidence="2 3" key="1">
    <citation type="journal article" date="2021" name="Elife">
        <title>Chloroplast acquisition without the gene transfer in kleptoplastic sea slugs, Plakobranchus ocellatus.</title>
        <authorList>
            <person name="Maeda T."/>
            <person name="Takahashi S."/>
            <person name="Yoshida T."/>
            <person name="Shimamura S."/>
            <person name="Takaki Y."/>
            <person name="Nagai Y."/>
            <person name="Toyoda A."/>
            <person name="Suzuki Y."/>
            <person name="Arimoto A."/>
            <person name="Ishii H."/>
            <person name="Satoh N."/>
            <person name="Nishiyama T."/>
            <person name="Hasebe M."/>
            <person name="Maruyama T."/>
            <person name="Minagawa J."/>
            <person name="Obokata J."/>
            <person name="Shigenobu S."/>
        </authorList>
    </citation>
    <scope>NUCLEOTIDE SEQUENCE [LARGE SCALE GENOMIC DNA]</scope>
</reference>
<dbReference type="AlphaFoldDB" id="A0AAV4EGK4"/>
<proteinExistence type="predicted"/>
<accession>A0AAV4EGK4</accession>
<feature type="non-terminal residue" evidence="2">
    <location>
        <position position="1"/>
    </location>
</feature>
<dbReference type="Proteomes" id="UP000762676">
    <property type="component" value="Unassembled WGS sequence"/>
</dbReference>
<protein>
    <recommendedName>
        <fullName evidence="4">C2H2-type domain-containing protein</fullName>
    </recommendedName>
</protein>
<comment type="caution">
    <text evidence="2">The sequence shown here is derived from an EMBL/GenBank/DDBJ whole genome shotgun (WGS) entry which is preliminary data.</text>
</comment>